<dbReference type="HOGENOM" id="CLU_026771_0_0_4"/>
<dbReference type="EMBL" id="CP003912">
    <property type="protein sequence ID" value="AGU52991.1"/>
    <property type="molecule type" value="Genomic_DNA"/>
</dbReference>
<dbReference type="Proteomes" id="UP000016223">
    <property type="component" value="Chromosome 2"/>
</dbReference>
<reference evidence="1 2" key="1">
    <citation type="submission" date="2012-10" db="EMBL/GenBank/DDBJ databases">
        <title>Genome sequence of Variovorax paradoxus B4.</title>
        <authorList>
            <person name="Schuldes J."/>
            <person name="Brandt U."/>
            <person name="Hiessl S."/>
            <person name="Wuebbeler J.H."/>
            <person name="Thuermer A."/>
            <person name="Steinbuechel A."/>
            <person name="Daniel R."/>
        </authorList>
    </citation>
    <scope>NUCLEOTIDE SEQUENCE [LARGE SCALE GENOMIC DNA]</scope>
    <source>
        <strain evidence="1 2">B4</strain>
    </source>
</reference>
<evidence type="ECO:0000313" key="2">
    <source>
        <dbReference type="Proteomes" id="UP000016223"/>
    </source>
</evidence>
<dbReference type="RefSeq" id="WP_021003820.1">
    <property type="nucleotide sequence ID" value="NC_022234.1"/>
</dbReference>
<dbReference type="SUPFAM" id="SSF56112">
    <property type="entry name" value="Protein kinase-like (PK-like)"/>
    <property type="match status" value="1"/>
</dbReference>
<dbReference type="PANTHER" id="PTHR43883:SF1">
    <property type="entry name" value="GLUCONOKINASE"/>
    <property type="match status" value="1"/>
</dbReference>
<evidence type="ECO:0000313" key="1">
    <source>
        <dbReference type="EMBL" id="AGU52991.1"/>
    </source>
</evidence>
<dbReference type="InterPro" id="IPR011009">
    <property type="entry name" value="Kinase-like_dom_sf"/>
</dbReference>
<accession>T1XKA9</accession>
<sequence>MPERVPVEAKVAALREPGAYPGPAQPVDVIETHMSWVFLTGQFVYKLKKPARYDGLDCRRVEMRRFFCFEELRLNRRLAPSVYLDVVALRQDGQGRLRIGRDGEVVDWLVWMRRLPAQLTLDRLIEAGSATPAHMRRVAAHLAAFYRGLSPAMGDHHRLMARLRRDIDTFEGALCKPAWALPADDVTAVCSRLRAALTDCREVLEARVRAGRVVEGHGDLRPEHVWLGEPLAIIDCLEFSAELRTLDVADELGFLALECERLGAPQLGRALFDAFAESTGDVPDPALVDFYQAFRACVRANIAIRHLREACYRDDPKWPRRAREYLALAAQRMAPA</sequence>
<dbReference type="OrthoDB" id="9810277at2"/>
<organism evidence="1 2">
    <name type="scientific">Variovorax paradoxus B4</name>
    <dbReference type="NCBI Taxonomy" id="1246301"/>
    <lineage>
        <taxon>Bacteria</taxon>
        <taxon>Pseudomonadati</taxon>
        <taxon>Pseudomonadota</taxon>
        <taxon>Betaproteobacteria</taxon>
        <taxon>Burkholderiales</taxon>
        <taxon>Comamonadaceae</taxon>
        <taxon>Variovorax</taxon>
    </lineage>
</organism>
<dbReference type="PANTHER" id="PTHR43883">
    <property type="entry name" value="SLR0207 PROTEIN"/>
    <property type="match status" value="1"/>
</dbReference>
<gene>
    <name evidence="1" type="ORF">VAPA_2c04310</name>
</gene>
<dbReference type="PATRIC" id="fig|1246301.3.peg.5953"/>
<evidence type="ECO:0008006" key="3">
    <source>
        <dbReference type="Google" id="ProtNLM"/>
    </source>
</evidence>
<dbReference type="AlphaFoldDB" id="T1XKA9"/>
<proteinExistence type="predicted"/>
<protein>
    <recommendedName>
        <fullName evidence="3">Aminoglycoside phosphotransferase</fullName>
    </recommendedName>
</protein>
<dbReference type="InterPro" id="IPR052732">
    <property type="entry name" value="Cell-binding_unc_protein"/>
</dbReference>
<dbReference type="KEGG" id="vpd:VAPA_2c04310"/>
<name>T1XKA9_VARPD</name>